<evidence type="ECO:0000256" key="1">
    <source>
        <dbReference type="SAM" id="MobiDB-lite"/>
    </source>
</evidence>
<dbReference type="GeneID" id="63813772"/>
<gene>
    <name evidence="2" type="ORF">P175DRAFT_0500147</name>
</gene>
<dbReference type="EMBL" id="MSFN02000002">
    <property type="protein sequence ID" value="PTU23584.1"/>
    <property type="molecule type" value="Genomic_DNA"/>
</dbReference>
<dbReference type="RefSeq" id="XP_040754976.1">
    <property type="nucleotide sequence ID" value="XM_040896890.1"/>
</dbReference>
<protein>
    <submittedName>
        <fullName evidence="2">Uncharacterized protein</fullName>
    </submittedName>
</protein>
<dbReference type="Proteomes" id="UP000244073">
    <property type="component" value="Unassembled WGS sequence"/>
</dbReference>
<reference evidence="2 3" key="1">
    <citation type="journal article" date="2018" name="Proc. Natl. Acad. Sci. U.S.A.">
        <title>Linking secondary metabolites to gene clusters through genome sequencing of six diverse Aspergillus species.</title>
        <authorList>
            <person name="Kaerboelling I."/>
            <person name="Vesth T.C."/>
            <person name="Frisvad J.C."/>
            <person name="Nybo J.L."/>
            <person name="Theobald S."/>
            <person name="Kuo A."/>
            <person name="Bowyer P."/>
            <person name="Matsuda Y."/>
            <person name="Mondo S."/>
            <person name="Lyhne E.K."/>
            <person name="Kogle M.E."/>
            <person name="Clum A."/>
            <person name="Lipzen A."/>
            <person name="Salamov A."/>
            <person name="Ngan C.Y."/>
            <person name="Daum C."/>
            <person name="Chiniquy J."/>
            <person name="Barry K."/>
            <person name="LaButti K."/>
            <person name="Haridas S."/>
            <person name="Simmons B.A."/>
            <person name="Magnuson J.K."/>
            <person name="Mortensen U.H."/>
            <person name="Larsen T.O."/>
            <person name="Grigoriev I.V."/>
            <person name="Baker S.E."/>
            <person name="Andersen M.R."/>
        </authorList>
    </citation>
    <scope>NUCLEOTIDE SEQUENCE [LARGE SCALE GENOMIC DNA]</scope>
    <source>
        <strain evidence="2 3">IBT 24754</strain>
    </source>
</reference>
<evidence type="ECO:0000313" key="3">
    <source>
        <dbReference type="Proteomes" id="UP000244073"/>
    </source>
</evidence>
<proteinExistence type="predicted"/>
<dbReference type="AlphaFoldDB" id="A0A2T5M4Z7"/>
<sequence length="102" mass="11272">MLGLSHSPESGSPPALRTAHSDMQEALQPGSKYQVWYRETAFSHLGGHMANLGLAWCTITLSNYHHPRHRAYGHLLRTGTPRDQAGVLAVYCVVIVVTYSLE</sequence>
<organism evidence="2 3">
    <name type="scientific">Aspergillus ochraceoroseus IBT 24754</name>
    <dbReference type="NCBI Taxonomy" id="1392256"/>
    <lineage>
        <taxon>Eukaryota</taxon>
        <taxon>Fungi</taxon>
        <taxon>Dikarya</taxon>
        <taxon>Ascomycota</taxon>
        <taxon>Pezizomycotina</taxon>
        <taxon>Eurotiomycetes</taxon>
        <taxon>Eurotiomycetidae</taxon>
        <taxon>Eurotiales</taxon>
        <taxon>Aspergillaceae</taxon>
        <taxon>Aspergillus</taxon>
        <taxon>Aspergillus subgen. Nidulantes</taxon>
    </lineage>
</organism>
<dbReference type="VEuPathDB" id="FungiDB:P175DRAFT_0500147"/>
<evidence type="ECO:0000313" key="2">
    <source>
        <dbReference type="EMBL" id="PTU23584.1"/>
    </source>
</evidence>
<name>A0A2T5M4Z7_9EURO</name>
<feature type="region of interest" description="Disordered" evidence="1">
    <location>
        <begin position="1"/>
        <end position="26"/>
    </location>
</feature>
<accession>A0A2T5M4Z7</accession>
<comment type="caution">
    <text evidence="2">The sequence shown here is derived from an EMBL/GenBank/DDBJ whole genome shotgun (WGS) entry which is preliminary data.</text>
</comment>